<comment type="caution">
    <text evidence="1">The sequence shown here is derived from an EMBL/GenBank/DDBJ whole genome shotgun (WGS) entry which is preliminary data.</text>
</comment>
<proteinExistence type="predicted"/>
<dbReference type="RefSeq" id="WP_133688454.1">
    <property type="nucleotide sequence ID" value="NZ_SOAY01000013.1"/>
</dbReference>
<dbReference type="EMBL" id="SOAY01000013">
    <property type="protein sequence ID" value="TDT41969.1"/>
    <property type="molecule type" value="Genomic_DNA"/>
</dbReference>
<evidence type="ECO:0000313" key="1">
    <source>
        <dbReference type="EMBL" id="TDT41969.1"/>
    </source>
</evidence>
<dbReference type="Proteomes" id="UP000294749">
    <property type="component" value="Unassembled WGS sequence"/>
</dbReference>
<sequence length="174" mass="20344">MTNLSVYVGTYQKYNEGSLFGKWINLSNYSDLEEFYKDIRELHKDEEDPEFMFQDYEVSDLIKSLDLISEGYISNDIFEILQAIEDSNYDEEVLEAYLVGYGYNDEAIEDIIAKVEEAYSGEYSSDEDFVQELLEGCGDLPKNLPGCIHIDWERTARDIMYDYSASNNHYFRNL</sequence>
<dbReference type="OrthoDB" id="944647at2"/>
<dbReference type="Pfam" id="PF07275">
    <property type="entry name" value="ArdA"/>
    <property type="match status" value="1"/>
</dbReference>
<protein>
    <submittedName>
        <fullName evidence="1">Antirestriction protein</fullName>
    </submittedName>
</protein>
<name>A0A4R7JY17_9FLAO</name>
<dbReference type="Gene3D" id="3.10.20.480">
    <property type="entry name" value="Antirestriction protein ArdA, domain 1"/>
    <property type="match status" value="1"/>
</dbReference>
<keyword evidence="2" id="KW-1185">Reference proteome</keyword>
<gene>
    <name evidence="1" type="ORF">CLV90_3202</name>
</gene>
<organism evidence="1 2">
    <name type="scientific">Maribacter spongiicola</name>
    <dbReference type="NCBI Taxonomy" id="1206753"/>
    <lineage>
        <taxon>Bacteria</taxon>
        <taxon>Pseudomonadati</taxon>
        <taxon>Bacteroidota</taxon>
        <taxon>Flavobacteriia</taxon>
        <taxon>Flavobacteriales</taxon>
        <taxon>Flavobacteriaceae</taxon>
        <taxon>Maribacter</taxon>
    </lineage>
</organism>
<evidence type="ECO:0000313" key="2">
    <source>
        <dbReference type="Proteomes" id="UP000294749"/>
    </source>
</evidence>
<dbReference type="InterPro" id="IPR009899">
    <property type="entry name" value="ArdA"/>
</dbReference>
<accession>A0A4R7JY17</accession>
<dbReference type="AlphaFoldDB" id="A0A4R7JY17"/>
<dbReference type="InterPro" id="IPR041895">
    <property type="entry name" value="ArdA_dom1"/>
</dbReference>
<reference evidence="1 2" key="1">
    <citation type="submission" date="2019-03" db="EMBL/GenBank/DDBJ databases">
        <title>Genomic Encyclopedia of Archaeal and Bacterial Type Strains, Phase II (KMG-II): from individual species to whole genera.</title>
        <authorList>
            <person name="Goeker M."/>
        </authorList>
    </citation>
    <scope>NUCLEOTIDE SEQUENCE [LARGE SCALE GENOMIC DNA]</scope>
    <source>
        <strain evidence="1 2">DSM 25233</strain>
    </source>
</reference>